<dbReference type="Gene3D" id="1.10.3200.20">
    <property type="entry name" value="DNA Polymerase alpha, zinc finger"/>
    <property type="match status" value="1"/>
</dbReference>
<sequence>MIVFCQCNNLFLYVFLPVSGIVYLFGKLYDHSKSGTYASCCLRIKDLERRIFLLPRTSSPEDGELPTVKDVYMEFRDLTSQFKIGKFRCKTTQKRYAFEYADVPETSDYLEVRYAASYSALPADLQGKTFSHVFGTNTSFLENLVLDLQLRGPCWLEIKDASQVQPQISWCQIDYEVIWRSGSGCPITKLSTVIESQKLSSDNTPDLMKVPPAPPLCLAAINIKSVTQKHSSHSEVISIGLLIDNAYLLDKPIEKSLFQTHYLVLAPPKDAALPYDLRTKLPAYGAQYSPPSSTWLSSNSGVSSTPSTVEKYKDRSNGDSSGAGGVDVEPNERALLGRFLTRLHKLDPDIIIGHDLWGHQIELLIQRLNANKVPHWHRVGRLRRSVNFPMNLNSRSWIIRHSMPGRLVCDTKVSARELVRSRTYNLSDLASQVLGEVTSKKDDKSSQISLLPKRQIPPILISRLNGNTKLVCDNDLSILGFGAELADIEIDSADLRCLFSNSDLVRQLIDFCLSDAHLVLRLCHQLQVLPLAMQITSICGNVLSRTLSGGRAERNEALLLHAFTQHGYIVPDPPVSHRGPHSNRHDEWDGIQDQAIEEAGTGRRKPAYTGGLVLEPKKGSWYVIFKCSHVYHNHLFFRLSFLCFNLNGSCLFTYNCYLHIFNPSTFFLKKDFMTNTFYFWISTLCTHLLYKNLIFALLLLTVILWQLLHLTKSKLSGAAILSNSKFDNRDPLDLDTIVTTLLATVHGDSNNLSVVKSDNDKKIRLPVDQEPGLLPAEIRRLVESRKEVKKLLANTSSGDAAQRAQWNTRQAALKLTANSVYGCLGFAASRFCARGLAALVTGLGRAVLMNTRDLVENMNMEVIYGDTDSIMVNTNTTDLLAALAIGEKIRQEVNKHYRLLELDTDGVYAAMLLLAKKKYAALSVINPVQWAAAAKISINQGLTPKVVCTKQEMKGLDIVRRDWSALAISVGRRCVAALLSGEPKDIILDRIHADLTETAEKVRQGNLPISEFIITKVSLSEVDEFLNLKRFLDHFLFTVDLSSINPVKLSVNLYRNLYAYVIVYNIDAYSHILLIHFLFETLQMLTKNPEDYSDTKSQPHVQVALRLNGSTADDKKTGTRRLRAGDTVEYVICEDGSGQLATHRGYSPTELTSRLYKVSDDSEPSTKASLSIDVNYYLAHQIHPVVSRLVAPIDGTSPARIADCLGLDPSGYRRSNVTTVVDEDDENNPDSGFSSGFSNFTNCGDVEPLYINCPRNCDGPPIAIKTSAFSVVGKTWFCPTCSHNLLLSQDSSRLVTNRLVFEARRLIVRYQLGWMTCEDPACAVVTRSLHCPPSSGHHTTGESDGLWARGGRPLCGVCGGQAALKSNYSEAKLYRQLCFFRYLVTPPNNKNAGSNADMEITLPPVVSSILSQCRIHFDRLLSHSAFAMVDLGKLFSGLRTTCTGPGLR</sequence>
<dbReference type="EMBL" id="QMKO01003773">
    <property type="protein sequence ID" value="RTG80888.1"/>
    <property type="molecule type" value="Genomic_DNA"/>
</dbReference>
<comment type="similarity">
    <text evidence="2 12">Belongs to the DNA polymerase type-B family.</text>
</comment>
<dbReference type="InterPro" id="IPR006133">
    <property type="entry name" value="DNA-dir_DNA_pol_B_exonuc"/>
</dbReference>
<dbReference type="InterPro" id="IPR023211">
    <property type="entry name" value="DNA_pol_palm_dom_sf"/>
</dbReference>
<dbReference type="Gene3D" id="1.10.132.60">
    <property type="entry name" value="DNA polymerase family B, C-terminal domain"/>
    <property type="match status" value="1"/>
</dbReference>
<dbReference type="NCBIfam" id="TIGR00592">
    <property type="entry name" value="pol2"/>
    <property type="match status" value="1"/>
</dbReference>
<dbReference type="Gene3D" id="2.40.50.730">
    <property type="match status" value="1"/>
</dbReference>
<feature type="domain" description="DNA-directed DNA polymerase family B multifunctional" evidence="15">
    <location>
        <begin position="543"/>
        <end position="621"/>
    </location>
</feature>
<dbReference type="GO" id="GO:0003688">
    <property type="term" value="F:DNA replication origin binding"/>
    <property type="evidence" value="ECO:0007669"/>
    <property type="project" value="TreeGrafter"/>
</dbReference>
<feature type="transmembrane region" description="Helical" evidence="14">
    <location>
        <begin position="12"/>
        <end position="29"/>
    </location>
</feature>
<dbReference type="CDD" id="cd05776">
    <property type="entry name" value="DNA_polB_alpha_exo"/>
    <property type="match status" value="1"/>
</dbReference>
<dbReference type="SUPFAM" id="SSF53098">
    <property type="entry name" value="Ribonuclease H-like"/>
    <property type="match status" value="1"/>
</dbReference>
<dbReference type="InterPro" id="IPR036397">
    <property type="entry name" value="RNaseH_sf"/>
</dbReference>
<dbReference type="GO" id="GO:0003887">
    <property type="term" value="F:DNA-directed DNA polymerase activity"/>
    <property type="evidence" value="ECO:0007669"/>
    <property type="project" value="UniProtKB-KW"/>
</dbReference>
<evidence type="ECO:0000259" key="15">
    <source>
        <dbReference type="Pfam" id="PF00136"/>
    </source>
</evidence>
<evidence type="ECO:0000313" key="19">
    <source>
        <dbReference type="Proteomes" id="UP000290809"/>
    </source>
</evidence>
<evidence type="ECO:0000256" key="10">
    <source>
        <dbReference type="ARBA" id="ARBA00023125"/>
    </source>
</evidence>
<dbReference type="InterPro" id="IPR012337">
    <property type="entry name" value="RNaseH-like_sf"/>
</dbReference>
<dbReference type="GO" id="GO:0006273">
    <property type="term" value="P:lagging strand elongation"/>
    <property type="evidence" value="ECO:0007669"/>
    <property type="project" value="TreeGrafter"/>
</dbReference>
<keyword evidence="3 12" id="KW-0808">Transferase</keyword>
<evidence type="ECO:0000256" key="11">
    <source>
        <dbReference type="ARBA" id="ARBA00023242"/>
    </source>
</evidence>
<dbReference type="SMART" id="SM00486">
    <property type="entry name" value="POLBc"/>
    <property type="match status" value="1"/>
</dbReference>
<comment type="subcellular location">
    <subcellularLocation>
        <location evidence="1">Nucleus</location>
    </subcellularLocation>
</comment>
<dbReference type="GO" id="GO:0006272">
    <property type="term" value="P:leading strand elongation"/>
    <property type="evidence" value="ECO:0007669"/>
    <property type="project" value="TreeGrafter"/>
</dbReference>
<keyword evidence="14" id="KW-1133">Transmembrane helix</keyword>
<feature type="domain" description="DNA-directed DNA polymerase family B multifunctional" evidence="15">
    <location>
        <begin position="1082"/>
        <end position="1193"/>
    </location>
</feature>
<dbReference type="Proteomes" id="UP000290809">
    <property type="component" value="Unassembled WGS sequence"/>
</dbReference>
<reference evidence="18 19" key="1">
    <citation type="journal article" date="2019" name="PLoS Pathog.">
        <title>Genome sequence of the bovine parasite Schistosoma bovis Tanzania.</title>
        <authorList>
            <person name="Oey H."/>
            <person name="Zakrzewski M."/>
            <person name="Gobert G."/>
            <person name="Gravermann K."/>
            <person name="Stoye J."/>
            <person name="Jones M."/>
            <person name="Mcmanus D."/>
            <person name="Krause L."/>
        </authorList>
    </citation>
    <scope>NUCLEOTIDE SEQUENCE [LARGE SCALE GENOMIC DNA]</scope>
    <source>
        <strain evidence="18 19">TAN1997</strain>
    </source>
</reference>
<evidence type="ECO:0000256" key="12">
    <source>
        <dbReference type="RuleBase" id="RU000442"/>
    </source>
</evidence>
<feature type="transmembrane region" description="Helical" evidence="14">
    <location>
        <begin position="677"/>
        <end position="705"/>
    </location>
</feature>
<dbReference type="GO" id="GO:1902975">
    <property type="term" value="P:mitotic DNA replication initiation"/>
    <property type="evidence" value="ECO:0007669"/>
    <property type="project" value="InterPro"/>
</dbReference>
<evidence type="ECO:0000256" key="3">
    <source>
        <dbReference type="ARBA" id="ARBA00022679"/>
    </source>
</evidence>
<dbReference type="SUPFAM" id="SSF56672">
    <property type="entry name" value="DNA/RNA polymerases"/>
    <property type="match status" value="1"/>
</dbReference>
<dbReference type="GO" id="GO:0003682">
    <property type="term" value="F:chromatin binding"/>
    <property type="evidence" value="ECO:0007669"/>
    <property type="project" value="TreeGrafter"/>
</dbReference>
<feature type="domain" description="DNA-directed DNA polymerase family B multifunctional" evidence="15">
    <location>
        <begin position="767"/>
        <end position="1025"/>
    </location>
</feature>
<evidence type="ECO:0000256" key="2">
    <source>
        <dbReference type="ARBA" id="ARBA00005755"/>
    </source>
</evidence>
<dbReference type="InterPro" id="IPR006134">
    <property type="entry name" value="DNA-dir_DNA_pol_B_multi_dom"/>
</dbReference>
<evidence type="ECO:0000256" key="14">
    <source>
        <dbReference type="SAM" id="Phobius"/>
    </source>
</evidence>
<keyword evidence="5 12" id="KW-0235">DNA replication</keyword>
<comment type="caution">
    <text evidence="18">The sequence shown here is derived from an EMBL/GenBank/DDBJ whole genome shotgun (WGS) entry which is preliminary data.</text>
</comment>
<name>A0A430PZU5_SCHBO</name>
<organism evidence="18 19">
    <name type="scientific">Schistosoma bovis</name>
    <name type="common">Blood fluke</name>
    <dbReference type="NCBI Taxonomy" id="6184"/>
    <lineage>
        <taxon>Eukaryota</taxon>
        <taxon>Metazoa</taxon>
        <taxon>Spiralia</taxon>
        <taxon>Lophotrochozoa</taxon>
        <taxon>Platyhelminthes</taxon>
        <taxon>Trematoda</taxon>
        <taxon>Digenea</taxon>
        <taxon>Strigeidida</taxon>
        <taxon>Schistosomatoidea</taxon>
        <taxon>Schistosomatidae</taxon>
        <taxon>Schistosoma</taxon>
    </lineage>
</organism>
<evidence type="ECO:0000259" key="16">
    <source>
        <dbReference type="Pfam" id="PF03104"/>
    </source>
</evidence>
<evidence type="ECO:0000259" key="17">
    <source>
        <dbReference type="Pfam" id="PF08996"/>
    </source>
</evidence>
<accession>A0A430PZU5</accession>
<evidence type="ECO:0000313" key="18">
    <source>
        <dbReference type="EMBL" id="RTG80888.1"/>
    </source>
</evidence>
<feature type="compositionally biased region" description="Low complexity" evidence="13">
    <location>
        <begin position="289"/>
        <end position="309"/>
    </location>
</feature>
<dbReference type="InterPro" id="IPR015088">
    <property type="entry name" value="Znf_DNA-dir_DNA_pol_B_alpha"/>
</dbReference>
<dbReference type="CDD" id="cd05532">
    <property type="entry name" value="POLBc_alpha"/>
    <property type="match status" value="1"/>
</dbReference>
<keyword evidence="8" id="KW-0862">Zinc</keyword>
<keyword evidence="11" id="KW-0539">Nucleus</keyword>
<proteinExistence type="inferred from homology"/>
<keyword evidence="6" id="KW-0479">Metal-binding</keyword>
<dbReference type="InterPro" id="IPR045846">
    <property type="entry name" value="POLBc_alpha"/>
</dbReference>
<dbReference type="GO" id="GO:0000166">
    <property type="term" value="F:nucleotide binding"/>
    <property type="evidence" value="ECO:0007669"/>
    <property type="project" value="InterPro"/>
</dbReference>
<dbReference type="Gene3D" id="3.30.420.10">
    <property type="entry name" value="Ribonuclease H-like superfamily/Ribonuclease H"/>
    <property type="match status" value="1"/>
</dbReference>
<gene>
    <name evidence="18" type="ORF">DC041_0005250</name>
</gene>
<dbReference type="Gene3D" id="1.10.287.690">
    <property type="entry name" value="Helix hairpin bin"/>
    <property type="match status" value="1"/>
</dbReference>
<dbReference type="PANTHER" id="PTHR45861">
    <property type="entry name" value="DNA POLYMERASE ALPHA CATALYTIC SUBUNIT"/>
    <property type="match status" value="1"/>
</dbReference>
<dbReference type="Gene3D" id="3.90.1600.10">
    <property type="entry name" value="Palm domain of DNA polymerase"/>
    <property type="match status" value="1"/>
</dbReference>
<feature type="domain" description="Zinc finger DNA-directed DNA polymerase family B alpha" evidence="17">
    <location>
        <begin position="1245"/>
        <end position="1435"/>
    </location>
</feature>
<dbReference type="InterPro" id="IPR017964">
    <property type="entry name" value="DNA-dir_DNA_pol_B_CS"/>
</dbReference>
<dbReference type="Gene3D" id="3.30.70.2820">
    <property type="match status" value="1"/>
</dbReference>
<feature type="transmembrane region" description="Helical" evidence="14">
    <location>
        <begin position="635"/>
        <end position="657"/>
    </location>
</feature>
<evidence type="ECO:0000256" key="6">
    <source>
        <dbReference type="ARBA" id="ARBA00022723"/>
    </source>
</evidence>
<keyword evidence="9 12" id="KW-0239">DNA-directed DNA polymerase</keyword>
<keyword evidence="10 12" id="KW-0238">DNA-binding</keyword>
<dbReference type="PROSITE" id="PS00116">
    <property type="entry name" value="DNA_POLYMERASE_B"/>
    <property type="match status" value="1"/>
</dbReference>
<dbReference type="InterPro" id="IPR042087">
    <property type="entry name" value="DNA_pol_B_thumb"/>
</dbReference>
<dbReference type="FunFam" id="3.30.70.2820:FF:000001">
    <property type="entry name" value="DNA polymerase"/>
    <property type="match status" value="1"/>
</dbReference>
<keyword evidence="14" id="KW-0812">Transmembrane</keyword>
<dbReference type="InterPro" id="IPR006172">
    <property type="entry name" value="DNA-dir_DNA_pol_B"/>
</dbReference>
<evidence type="ECO:0000256" key="4">
    <source>
        <dbReference type="ARBA" id="ARBA00022695"/>
    </source>
</evidence>
<dbReference type="Pfam" id="PF08996">
    <property type="entry name" value="zf-DNA_Pol"/>
    <property type="match status" value="1"/>
</dbReference>
<evidence type="ECO:0000256" key="7">
    <source>
        <dbReference type="ARBA" id="ARBA00022771"/>
    </source>
</evidence>
<dbReference type="InterPro" id="IPR043502">
    <property type="entry name" value="DNA/RNA_pol_sf"/>
</dbReference>
<evidence type="ECO:0000256" key="8">
    <source>
        <dbReference type="ARBA" id="ARBA00022833"/>
    </source>
</evidence>
<dbReference type="Pfam" id="PF03104">
    <property type="entry name" value="DNA_pol_B_exo1"/>
    <property type="match status" value="1"/>
</dbReference>
<keyword evidence="14" id="KW-0472">Membrane</keyword>
<dbReference type="Pfam" id="PF00136">
    <property type="entry name" value="DNA_pol_B"/>
    <property type="match status" value="3"/>
</dbReference>
<dbReference type="STRING" id="6184.A0A430PZU5"/>
<keyword evidence="19" id="KW-1185">Reference proteome</keyword>
<comment type="catalytic activity">
    <reaction evidence="12">
        <text>DNA(n) + a 2'-deoxyribonucleoside 5'-triphosphate = DNA(n+1) + diphosphate</text>
        <dbReference type="Rhea" id="RHEA:22508"/>
        <dbReference type="Rhea" id="RHEA-COMP:17339"/>
        <dbReference type="Rhea" id="RHEA-COMP:17340"/>
        <dbReference type="ChEBI" id="CHEBI:33019"/>
        <dbReference type="ChEBI" id="CHEBI:61560"/>
        <dbReference type="ChEBI" id="CHEBI:173112"/>
        <dbReference type="EC" id="2.7.7.7"/>
    </reaction>
</comment>
<dbReference type="PANTHER" id="PTHR45861:SF1">
    <property type="entry name" value="DNA POLYMERASE ALPHA CATALYTIC SUBUNIT"/>
    <property type="match status" value="1"/>
</dbReference>
<keyword evidence="7" id="KW-0863">Zinc-finger</keyword>
<feature type="domain" description="DNA-directed DNA polymerase family B exonuclease" evidence="16">
    <location>
        <begin position="132"/>
        <end position="427"/>
    </location>
</feature>
<dbReference type="EC" id="2.7.7.7" evidence="12"/>
<dbReference type="InterPro" id="IPR038256">
    <property type="entry name" value="Pol_alpha_znc_sf"/>
</dbReference>
<feature type="region of interest" description="Disordered" evidence="13">
    <location>
        <begin position="289"/>
        <end position="328"/>
    </location>
</feature>
<protein>
    <recommendedName>
        <fullName evidence="12">DNA polymerase</fullName>
        <ecNumber evidence="12">2.7.7.7</ecNumber>
    </recommendedName>
</protein>
<evidence type="ECO:0000256" key="5">
    <source>
        <dbReference type="ARBA" id="ARBA00022705"/>
    </source>
</evidence>
<dbReference type="GO" id="GO:0008270">
    <property type="term" value="F:zinc ion binding"/>
    <property type="evidence" value="ECO:0007669"/>
    <property type="project" value="UniProtKB-KW"/>
</dbReference>
<keyword evidence="4 12" id="KW-0548">Nucleotidyltransferase</keyword>
<dbReference type="GO" id="GO:0005658">
    <property type="term" value="C:alpha DNA polymerase:primase complex"/>
    <property type="evidence" value="ECO:0007669"/>
    <property type="project" value="TreeGrafter"/>
</dbReference>
<evidence type="ECO:0000256" key="1">
    <source>
        <dbReference type="ARBA" id="ARBA00004123"/>
    </source>
</evidence>
<evidence type="ECO:0000256" key="9">
    <source>
        <dbReference type="ARBA" id="ARBA00022932"/>
    </source>
</evidence>
<dbReference type="GO" id="GO:0003697">
    <property type="term" value="F:single-stranded DNA binding"/>
    <property type="evidence" value="ECO:0007669"/>
    <property type="project" value="TreeGrafter"/>
</dbReference>
<evidence type="ECO:0000256" key="13">
    <source>
        <dbReference type="SAM" id="MobiDB-lite"/>
    </source>
</evidence>